<feature type="compositionally biased region" description="Basic residues" evidence="5">
    <location>
        <begin position="110"/>
        <end position="122"/>
    </location>
</feature>
<keyword evidence="9" id="KW-1185">Reference proteome</keyword>
<feature type="region of interest" description="Disordered" evidence="5">
    <location>
        <begin position="1"/>
        <end position="23"/>
    </location>
</feature>
<feature type="region of interest" description="Disordered" evidence="5">
    <location>
        <begin position="70"/>
        <end position="122"/>
    </location>
</feature>
<evidence type="ECO:0000313" key="7">
    <source>
        <dbReference type="EMBL" id="KAF7164124.1"/>
    </source>
</evidence>
<sequence length="153" mass="17011">MFRQQQPQVPQIPQFPSVSQAPATQGLDFQKILAVMSAQNQMPPAPIVPQVPPSQPAMAPNLAAIISQFANQNQQAGSSQPSGQYYEEPERKRMRDTDGSEESGDDRFGYAKRSKFGAPNKKHPKAGLVPCRYWREGKCLKGDNCTFRHDPLN</sequence>
<comment type="caution">
    <text evidence="7">The sequence shown here is derived from an EMBL/GenBank/DDBJ whole genome shotgun (WGS) entry which is preliminary data.</text>
</comment>
<dbReference type="SUPFAM" id="SSF90229">
    <property type="entry name" value="CCCH zinc finger"/>
    <property type="match status" value="1"/>
</dbReference>
<name>A0A8H6Q1M0_9EURO</name>
<feature type="domain" description="C3H1-type" evidence="6">
    <location>
        <begin position="125"/>
        <end position="152"/>
    </location>
</feature>
<keyword evidence="3 4" id="KW-0862">Zinc</keyword>
<dbReference type="OrthoDB" id="4347at2759"/>
<keyword evidence="2 4" id="KW-0863">Zinc-finger</keyword>
<evidence type="ECO:0000256" key="1">
    <source>
        <dbReference type="ARBA" id="ARBA00022723"/>
    </source>
</evidence>
<evidence type="ECO:0000313" key="9">
    <source>
        <dbReference type="Proteomes" id="UP000641853"/>
    </source>
</evidence>
<feature type="zinc finger region" description="C3H1-type" evidence="4">
    <location>
        <begin position="125"/>
        <end position="152"/>
    </location>
</feature>
<evidence type="ECO:0000256" key="3">
    <source>
        <dbReference type="ARBA" id="ARBA00022833"/>
    </source>
</evidence>
<reference evidence="7" key="1">
    <citation type="submission" date="2020-06" db="EMBL/GenBank/DDBJ databases">
        <title>Draft genome sequences of strains closely related to Aspergillus parafelis and Aspergillus hiratsukae.</title>
        <authorList>
            <person name="Dos Santos R.A.C."/>
            <person name="Rivero-Menendez O."/>
            <person name="Steenwyk J.L."/>
            <person name="Mead M.E."/>
            <person name="Goldman G.H."/>
            <person name="Alastruey-Izquierdo A."/>
            <person name="Rokas A."/>
        </authorList>
    </citation>
    <scope>NUCLEOTIDE SEQUENCE</scope>
    <source>
        <strain evidence="7">CNM-CM5623</strain>
        <strain evidence="8">CNM-CM7691</strain>
    </source>
</reference>
<organism evidence="7 10">
    <name type="scientific">Aspergillus felis</name>
    <dbReference type="NCBI Taxonomy" id="1287682"/>
    <lineage>
        <taxon>Eukaryota</taxon>
        <taxon>Fungi</taxon>
        <taxon>Dikarya</taxon>
        <taxon>Ascomycota</taxon>
        <taxon>Pezizomycotina</taxon>
        <taxon>Eurotiomycetes</taxon>
        <taxon>Eurotiomycetidae</taxon>
        <taxon>Eurotiales</taxon>
        <taxon>Aspergillaceae</taxon>
        <taxon>Aspergillus</taxon>
        <taxon>Aspergillus subgen. Fumigati</taxon>
    </lineage>
</organism>
<feature type="compositionally biased region" description="Low complexity" evidence="5">
    <location>
        <begin position="1"/>
        <end position="20"/>
    </location>
</feature>
<evidence type="ECO:0000313" key="8">
    <source>
        <dbReference type="EMBL" id="KAF7180745.1"/>
    </source>
</evidence>
<evidence type="ECO:0000256" key="5">
    <source>
        <dbReference type="SAM" id="MobiDB-lite"/>
    </source>
</evidence>
<dbReference type="InterPro" id="IPR036855">
    <property type="entry name" value="Znf_CCCH_sf"/>
</dbReference>
<dbReference type="Proteomes" id="UP000654922">
    <property type="component" value="Unassembled WGS sequence"/>
</dbReference>
<evidence type="ECO:0000259" key="6">
    <source>
        <dbReference type="PROSITE" id="PS50103"/>
    </source>
</evidence>
<evidence type="ECO:0000313" key="10">
    <source>
        <dbReference type="Proteomes" id="UP000654922"/>
    </source>
</evidence>
<dbReference type="Pfam" id="PF18345">
    <property type="entry name" value="zf_CCCH_4"/>
    <property type="match status" value="1"/>
</dbReference>
<feature type="compositionally biased region" description="Polar residues" evidence="5">
    <location>
        <begin position="70"/>
        <end position="83"/>
    </location>
</feature>
<dbReference type="GO" id="GO:0008270">
    <property type="term" value="F:zinc ion binding"/>
    <property type="evidence" value="ECO:0007669"/>
    <property type="project" value="UniProtKB-KW"/>
</dbReference>
<dbReference type="Proteomes" id="UP000641853">
    <property type="component" value="Unassembled WGS sequence"/>
</dbReference>
<accession>A0A8H6Q1M0</accession>
<evidence type="ECO:0000256" key="4">
    <source>
        <dbReference type="PROSITE-ProRule" id="PRU00723"/>
    </source>
</evidence>
<protein>
    <recommendedName>
        <fullName evidence="6">C3H1-type domain-containing protein</fullName>
    </recommendedName>
</protein>
<gene>
    <name evidence="7" type="ORF">CNMCM5623_008814</name>
    <name evidence="8" type="ORF">CNMCM7691_010036</name>
</gene>
<feature type="compositionally biased region" description="Basic and acidic residues" evidence="5">
    <location>
        <begin position="88"/>
        <end position="98"/>
    </location>
</feature>
<dbReference type="Gene3D" id="4.10.1000.10">
    <property type="entry name" value="Zinc finger, CCCH-type"/>
    <property type="match status" value="1"/>
</dbReference>
<dbReference type="AlphaFoldDB" id="A0A8H6Q1M0"/>
<dbReference type="EMBL" id="JACBAG010001831">
    <property type="protein sequence ID" value="KAF7180745.1"/>
    <property type="molecule type" value="Genomic_DNA"/>
</dbReference>
<keyword evidence="1 4" id="KW-0479">Metal-binding</keyword>
<dbReference type="PROSITE" id="PS50103">
    <property type="entry name" value="ZF_C3H1"/>
    <property type="match status" value="1"/>
</dbReference>
<dbReference type="EMBL" id="JACBAE010001335">
    <property type="protein sequence ID" value="KAF7164124.1"/>
    <property type="molecule type" value="Genomic_DNA"/>
</dbReference>
<proteinExistence type="predicted"/>
<dbReference type="InterPro" id="IPR000571">
    <property type="entry name" value="Znf_CCCH"/>
</dbReference>
<evidence type="ECO:0000256" key="2">
    <source>
        <dbReference type="ARBA" id="ARBA00022771"/>
    </source>
</evidence>
<dbReference type="SMART" id="SM00356">
    <property type="entry name" value="ZnF_C3H1"/>
    <property type="match status" value="1"/>
</dbReference>